<keyword evidence="5" id="KW-0472">Membrane</keyword>
<evidence type="ECO:0000256" key="8">
    <source>
        <dbReference type="SAM" id="SignalP"/>
    </source>
</evidence>
<proteinExistence type="predicted"/>
<comment type="subcellular location">
    <subcellularLocation>
        <location evidence="1">Cell membrane</location>
        <topology evidence="1">Lipid-anchor</topology>
        <topology evidence="1">GPI-anchor</topology>
    </subcellularLocation>
</comment>
<dbReference type="GeneID" id="30201401"/>
<evidence type="ECO:0000256" key="4">
    <source>
        <dbReference type="ARBA" id="ARBA00022729"/>
    </source>
</evidence>
<feature type="chain" id="PRO_5009133595" description="Copper acquisition factor BIM1-like domain-containing protein" evidence="8">
    <location>
        <begin position="22"/>
        <end position="287"/>
    </location>
</feature>
<evidence type="ECO:0000256" key="5">
    <source>
        <dbReference type="ARBA" id="ARBA00023136"/>
    </source>
</evidence>
<dbReference type="InterPro" id="IPR046530">
    <property type="entry name" value="BIM1-like_dom"/>
</dbReference>
<organism evidence="10 11">
    <name type="scientific">Wickerhamomyces anomalus (strain ATCC 58044 / CBS 1984 / NCYC 433 / NRRL Y-366-8)</name>
    <name type="common">Yeast</name>
    <name type="synonym">Hansenula anomala</name>
    <dbReference type="NCBI Taxonomy" id="683960"/>
    <lineage>
        <taxon>Eukaryota</taxon>
        <taxon>Fungi</taxon>
        <taxon>Dikarya</taxon>
        <taxon>Ascomycota</taxon>
        <taxon>Saccharomycotina</taxon>
        <taxon>Saccharomycetes</taxon>
        <taxon>Phaffomycetales</taxon>
        <taxon>Wickerhamomycetaceae</taxon>
        <taxon>Wickerhamomyces</taxon>
    </lineage>
</organism>
<dbReference type="Proteomes" id="UP000094112">
    <property type="component" value="Unassembled WGS sequence"/>
</dbReference>
<dbReference type="RefSeq" id="XP_019037807.1">
    <property type="nucleotide sequence ID" value="XM_019184155.1"/>
</dbReference>
<evidence type="ECO:0000259" key="9">
    <source>
        <dbReference type="Pfam" id="PF20238"/>
    </source>
</evidence>
<keyword evidence="6" id="KW-0325">Glycoprotein</keyword>
<evidence type="ECO:0000313" key="10">
    <source>
        <dbReference type="EMBL" id="ODQ58600.1"/>
    </source>
</evidence>
<evidence type="ECO:0000256" key="2">
    <source>
        <dbReference type="ARBA" id="ARBA00022475"/>
    </source>
</evidence>
<evidence type="ECO:0000256" key="6">
    <source>
        <dbReference type="ARBA" id="ARBA00023180"/>
    </source>
</evidence>
<dbReference type="PANTHER" id="PTHR34992:SF5">
    <property type="entry name" value="ANCHORED PROTEIN, PUTATIVE (AFU_ORTHOLOGUE AFUA_6G02800)-RELATED"/>
    <property type="match status" value="1"/>
</dbReference>
<gene>
    <name evidence="10" type="ORF">WICANDRAFT_69027</name>
</gene>
<feature type="signal peptide" evidence="8">
    <location>
        <begin position="1"/>
        <end position="21"/>
    </location>
</feature>
<name>A0A1E3P032_WICAA</name>
<keyword evidence="11" id="KW-1185">Reference proteome</keyword>
<keyword evidence="3" id="KW-0336">GPI-anchor</keyword>
<dbReference type="STRING" id="683960.A0A1E3P032"/>
<sequence length="287" mass="30023">MKLSNTLLTTGFLAAAGLVSASPKALPDASPLKHGSSYANSMGPVTFLYPETRQWSADVDNIAPCGSNAGVQNRSNFPLDDGFVAFIAKYQSFKIKLSISYNSDPKSQDDFDEWYYGKNVTDELHIGHTCFYMPDQPNTINSGDVATIQVIYQNDDEDETGSDGDPIAGSTNQTFYACSDIKFVEESVFDVTDLAYSCFNATNDNYYAESSIDADSSVATYDSSAISHVSSVARTASNAASATGSSSSASATGSSSSSSRAGAAIAAALSSPVAGFAGALAILASFI</sequence>
<dbReference type="InterPro" id="IPR046936">
    <property type="entry name" value="BIM1-like"/>
</dbReference>
<dbReference type="AlphaFoldDB" id="A0A1E3P032"/>
<dbReference type="OrthoDB" id="2587363at2759"/>
<dbReference type="PANTHER" id="PTHR34992">
    <property type="entry name" value="HYPHAL ANASTAMOSIS-7 PROTEIN"/>
    <property type="match status" value="1"/>
</dbReference>
<evidence type="ECO:0000256" key="3">
    <source>
        <dbReference type="ARBA" id="ARBA00022622"/>
    </source>
</evidence>
<reference evidence="10 11" key="1">
    <citation type="journal article" date="2016" name="Proc. Natl. Acad. Sci. U.S.A.">
        <title>Comparative genomics of biotechnologically important yeasts.</title>
        <authorList>
            <person name="Riley R."/>
            <person name="Haridas S."/>
            <person name="Wolfe K.H."/>
            <person name="Lopes M.R."/>
            <person name="Hittinger C.T."/>
            <person name="Goeker M."/>
            <person name="Salamov A.A."/>
            <person name="Wisecaver J.H."/>
            <person name="Long T.M."/>
            <person name="Calvey C.H."/>
            <person name="Aerts A.L."/>
            <person name="Barry K.W."/>
            <person name="Choi C."/>
            <person name="Clum A."/>
            <person name="Coughlan A.Y."/>
            <person name="Deshpande S."/>
            <person name="Douglass A.P."/>
            <person name="Hanson S.J."/>
            <person name="Klenk H.-P."/>
            <person name="LaButti K.M."/>
            <person name="Lapidus A."/>
            <person name="Lindquist E.A."/>
            <person name="Lipzen A.M."/>
            <person name="Meier-Kolthoff J.P."/>
            <person name="Ohm R.A."/>
            <person name="Otillar R.P."/>
            <person name="Pangilinan J.L."/>
            <person name="Peng Y."/>
            <person name="Rokas A."/>
            <person name="Rosa C.A."/>
            <person name="Scheuner C."/>
            <person name="Sibirny A.A."/>
            <person name="Slot J.C."/>
            <person name="Stielow J.B."/>
            <person name="Sun H."/>
            <person name="Kurtzman C.P."/>
            <person name="Blackwell M."/>
            <person name="Grigoriev I.V."/>
            <person name="Jeffries T.W."/>
        </authorList>
    </citation>
    <scope>NUCLEOTIDE SEQUENCE [LARGE SCALE GENOMIC DNA]</scope>
    <source>
        <strain evidence="11">ATCC 58044 / CBS 1984 / NCYC 433 / NRRL Y-366-8</strain>
    </source>
</reference>
<keyword evidence="2" id="KW-1003">Cell membrane</keyword>
<protein>
    <recommendedName>
        <fullName evidence="9">Copper acquisition factor BIM1-like domain-containing protein</fullName>
    </recommendedName>
</protein>
<dbReference type="GO" id="GO:0005886">
    <property type="term" value="C:plasma membrane"/>
    <property type="evidence" value="ECO:0007669"/>
    <property type="project" value="UniProtKB-SubCell"/>
</dbReference>
<accession>A0A1E3P032</accession>
<dbReference type="CDD" id="cd21176">
    <property type="entry name" value="LPMO_auxiliary-like"/>
    <property type="match status" value="1"/>
</dbReference>
<dbReference type="GO" id="GO:0098552">
    <property type="term" value="C:side of membrane"/>
    <property type="evidence" value="ECO:0007669"/>
    <property type="project" value="UniProtKB-KW"/>
</dbReference>
<evidence type="ECO:0000313" key="11">
    <source>
        <dbReference type="Proteomes" id="UP000094112"/>
    </source>
</evidence>
<keyword evidence="4 8" id="KW-0732">Signal</keyword>
<evidence type="ECO:0000256" key="7">
    <source>
        <dbReference type="ARBA" id="ARBA00023288"/>
    </source>
</evidence>
<dbReference type="Pfam" id="PF20238">
    <property type="entry name" value="BIM1-like_dom"/>
    <property type="match status" value="1"/>
</dbReference>
<dbReference type="EMBL" id="KV454211">
    <property type="protein sequence ID" value="ODQ58600.1"/>
    <property type="molecule type" value="Genomic_DNA"/>
</dbReference>
<evidence type="ECO:0000256" key="1">
    <source>
        <dbReference type="ARBA" id="ARBA00004609"/>
    </source>
</evidence>
<keyword evidence="7" id="KW-0449">Lipoprotein</keyword>
<feature type="domain" description="Copper acquisition factor BIM1-like" evidence="9">
    <location>
        <begin position="42"/>
        <end position="202"/>
    </location>
</feature>